<evidence type="ECO:0000256" key="12">
    <source>
        <dbReference type="ARBA" id="ARBA00022842"/>
    </source>
</evidence>
<dbReference type="EMBL" id="SRJD01000016">
    <property type="protein sequence ID" value="TGA97152.1"/>
    <property type="molecule type" value="Genomic_DNA"/>
</dbReference>
<feature type="active site" evidence="23">
    <location>
        <position position="190"/>
    </location>
</feature>
<dbReference type="FunFam" id="3.30.1490.20:FF:000007">
    <property type="entry name" value="D-alanine--D-alanine ligase"/>
    <property type="match status" value="1"/>
</dbReference>
<dbReference type="InterPro" id="IPR016185">
    <property type="entry name" value="PreATP-grasp_dom_sf"/>
</dbReference>
<evidence type="ECO:0000313" key="29">
    <source>
        <dbReference type="Proteomes" id="UP000298347"/>
    </source>
</evidence>
<evidence type="ECO:0000256" key="4">
    <source>
        <dbReference type="ARBA" id="ARBA00004752"/>
    </source>
</evidence>
<dbReference type="PANTHER" id="PTHR23132">
    <property type="entry name" value="D-ALANINE--D-ALANINE LIGASE"/>
    <property type="match status" value="1"/>
</dbReference>
<keyword evidence="7 22" id="KW-0963">Cytoplasm</keyword>
<protein>
    <recommendedName>
        <fullName evidence="19 22">D-alanine--D-alanine ligase</fullName>
        <ecNumber evidence="6 22">6.3.2.4</ecNumber>
    </recommendedName>
    <alternativeName>
        <fullName evidence="21 22">D-Ala-D-Ala ligase</fullName>
    </alternativeName>
    <alternativeName>
        <fullName evidence="20 22">D-alanylalanine synthetase</fullName>
    </alternativeName>
</protein>
<evidence type="ECO:0000256" key="21">
    <source>
        <dbReference type="ARBA" id="ARBA00077154"/>
    </source>
</evidence>
<evidence type="ECO:0000256" key="26">
    <source>
        <dbReference type="PROSITE-ProRule" id="PRU00409"/>
    </source>
</evidence>
<keyword evidence="14 22" id="KW-0573">Peptidoglycan synthesis</keyword>
<feature type="binding site" evidence="25">
    <location>
        <position position="301"/>
    </location>
    <ligand>
        <name>Mg(2+)</name>
        <dbReference type="ChEBI" id="CHEBI:18420"/>
        <label>1</label>
    </ligand>
</feature>
<dbReference type="FunFam" id="3.30.470.20:FF:000008">
    <property type="entry name" value="D-alanine--D-alanine ligase"/>
    <property type="match status" value="1"/>
</dbReference>
<dbReference type="PROSITE" id="PS00844">
    <property type="entry name" value="DALA_DALA_LIGASE_2"/>
    <property type="match status" value="1"/>
</dbReference>
<keyword evidence="10 24" id="KW-0547">Nucleotide-binding</keyword>
<dbReference type="NCBIfam" id="TIGR01205">
    <property type="entry name" value="D_ala_D_alaTIGR"/>
    <property type="match status" value="1"/>
</dbReference>
<dbReference type="Gene3D" id="3.40.50.20">
    <property type="match status" value="1"/>
</dbReference>
<comment type="caution">
    <text evidence="28">The sequence shown here is derived from an EMBL/GenBank/DDBJ whole genome shotgun (WGS) entry which is preliminary data.</text>
</comment>
<dbReference type="InterPro" id="IPR005905">
    <property type="entry name" value="D_ala_D_ala"/>
</dbReference>
<dbReference type="AlphaFoldDB" id="A0A4Z0GMZ6"/>
<comment type="similarity">
    <text evidence="5 22">Belongs to the D-alanine--D-alanine ligase family.</text>
</comment>
<evidence type="ECO:0000256" key="17">
    <source>
        <dbReference type="ARBA" id="ARBA00047614"/>
    </source>
</evidence>
<evidence type="ECO:0000256" key="8">
    <source>
        <dbReference type="ARBA" id="ARBA00022598"/>
    </source>
</evidence>
<keyword evidence="9 25" id="KW-0479">Metal-binding</keyword>
<evidence type="ECO:0000256" key="10">
    <source>
        <dbReference type="ARBA" id="ARBA00022741"/>
    </source>
</evidence>
<dbReference type="NCBIfam" id="NF002528">
    <property type="entry name" value="PRK01966.1-4"/>
    <property type="match status" value="1"/>
</dbReference>
<evidence type="ECO:0000256" key="18">
    <source>
        <dbReference type="ARBA" id="ARBA00060592"/>
    </source>
</evidence>
<dbReference type="RefSeq" id="WP_135349243.1">
    <property type="nucleotide sequence ID" value="NZ_SRJD01000016.1"/>
</dbReference>
<dbReference type="InterPro" id="IPR013815">
    <property type="entry name" value="ATP_grasp_subdomain_1"/>
</dbReference>
<evidence type="ECO:0000256" key="23">
    <source>
        <dbReference type="PIRSR" id="PIRSR039102-1"/>
    </source>
</evidence>
<dbReference type="GO" id="GO:0046872">
    <property type="term" value="F:metal ion binding"/>
    <property type="evidence" value="ECO:0007669"/>
    <property type="project" value="UniProtKB-KW"/>
</dbReference>
<evidence type="ECO:0000256" key="19">
    <source>
        <dbReference type="ARBA" id="ARBA00068427"/>
    </source>
</evidence>
<evidence type="ECO:0000256" key="16">
    <source>
        <dbReference type="ARBA" id="ARBA00023316"/>
    </source>
</evidence>
<keyword evidence="15 25" id="KW-0464">Manganese</keyword>
<organism evidence="28 29">
    <name type="scientific">Sporolactobacillus shoreae</name>
    <dbReference type="NCBI Taxonomy" id="1465501"/>
    <lineage>
        <taxon>Bacteria</taxon>
        <taxon>Bacillati</taxon>
        <taxon>Bacillota</taxon>
        <taxon>Bacilli</taxon>
        <taxon>Bacillales</taxon>
        <taxon>Sporolactobacillaceae</taxon>
        <taxon>Sporolactobacillus</taxon>
    </lineage>
</organism>
<dbReference type="HAMAP" id="MF_00047">
    <property type="entry name" value="Dala_Dala_lig"/>
    <property type="match status" value="1"/>
</dbReference>
<name>A0A4Z0GMZ6_9BACL</name>
<keyword evidence="12 25" id="KW-0460">Magnesium</keyword>
<gene>
    <name evidence="22" type="primary">ddl</name>
    <name evidence="28" type="ORF">E4665_13075</name>
</gene>
<dbReference type="InterPro" id="IPR011761">
    <property type="entry name" value="ATP-grasp"/>
</dbReference>
<dbReference type="SUPFAM" id="SSF56059">
    <property type="entry name" value="Glutathione synthetase ATP-binding domain-like"/>
    <property type="match status" value="1"/>
</dbReference>
<dbReference type="PANTHER" id="PTHR23132:SF25">
    <property type="entry name" value="D-ALANINE--D-ALANINE LIGASE A"/>
    <property type="match status" value="1"/>
</dbReference>
<dbReference type="UniPathway" id="UPA00219"/>
<keyword evidence="16 22" id="KW-0961">Cell wall biogenesis/degradation</keyword>
<dbReference type="SUPFAM" id="SSF52440">
    <property type="entry name" value="PreATP-grasp domain"/>
    <property type="match status" value="1"/>
</dbReference>
<feature type="binding site" evidence="25">
    <location>
        <position position="315"/>
    </location>
    <ligand>
        <name>Mg(2+)</name>
        <dbReference type="ChEBI" id="CHEBI:18420"/>
        <label>2</label>
    </ligand>
</feature>
<feature type="binding site" evidence="24">
    <location>
        <position position="137"/>
    </location>
    <ligand>
        <name>ATP</name>
        <dbReference type="ChEBI" id="CHEBI:30616"/>
    </ligand>
</feature>
<feature type="binding site" evidence="24">
    <location>
        <begin position="314"/>
        <end position="315"/>
    </location>
    <ligand>
        <name>ATP</name>
        <dbReference type="ChEBI" id="CHEBI:30616"/>
    </ligand>
</feature>
<evidence type="ECO:0000256" key="5">
    <source>
        <dbReference type="ARBA" id="ARBA00010871"/>
    </source>
</evidence>
<feature type="binding site" evidence="24">
    <location>
        <begin position="190"/>
        <end position="191"/>
    </location>
    <ligand>
        <name>ATP</name>
        <dbReference type="ChEBI" id="CHEBI:30616"/>
    </ligand>
</feature>
<dbReference type="PIRSF" id="PIRSF039102">
    <property type="entry name" value="Ddl/VanB"/>
    <property type="match status" value="1"/>
</dbReference>
<dbReference type="Proteomes" id="UP000298347">
    <property type="component" value="Unassembled WGS sequence"/>
</dbReference>
<dbReference type="GO" id="GO:0008716">
    <property type="term" value="F:D-alanine-D-alanine ligase activity"/>
    <property type="evidence" value="ECO:0007669"/>
    <property type="project" value="UniProtKB-UniRule"/>
</dbReference>
<reference evidence="28 29" key="1">
    <citation type="journal article" date="2015" name="Int. J. Syst. Evol. Microbiol.">
        <title>Sporolactobacillus shoreae sp. nov. and Sporolactobacillus spathodeae sp. nov., two spore-forming lactic acid bacteria isolated from tree barks in Thailand.</title>
        <authorList>
            <person name="Thamacharoensuk T."/>
            <person name="Kitahara M."/>
            <person name="Ohkuma M."/>
            <person name="Thongchul N."/>
            <person name="Tanasupawat S."/>
        </authorList>
    </citation>
    <scope>NUCLEOTIDE SEQUENCE [LARGE SCALE GENOMIC DNA]</scope>
    <source>
        <strain evidence="28 29">BK92</strain>
    </source>
</reference>
<comment type="function">
    <text evidence="2 22">Cell wall formation.</text>
</comment>
<comment type="catalytic activity">
    <reaction evidence="17 22">
        <text>2 D-alanine + ATP = D-alanyl-D-alanine + ADP + phosphate + H(+)</text>
        <dbReference type="Rhea" id="RHEA:11224"/>
        <dbReference type="ChEBI" id="CHEBI:15378"/>
        <dbReference type="ChEBI" id="CHEBI:30616"/>
        <dbReference type="ChEBI" id="CHEBI:43474"/>
        <dbReference type="ChEBI" id="CHEBI:57416"/>
        <dbReference type="ChEBI" id="CHEBI:57822"/>
        <dbReference type="ChEBI" id="CHEBI:456216"/>
        <dbReference type="EC" id="6.3.2.4"/>
    </reaction>
</comment>
<comment type="pathway">
    <text evidence="4 22">Cell wall biogenesis; peptidoglycan biosynthesis.</text>
</comment>
<proteinExistence type="inferred from homology"/>
<evidence type="ECO:0000256" key="1">
    <source>
        <dbReference type="ARBA" id="ARBA00001936"/>
    </source>
</evidence>
<accession>A0A4Z0GMZ6</accession>
<comment type="pathway">
    <text evidence="18">Glycan biosynthesis.</text>
</comment>
<keyword evidence="29" id="KW-1185">Reference proteome</keyword>
<dbReference type="InterPro" id="IPR011127">
    <property type="entry name" value="Dala_Dala_lig_N"/>
</dbReference>
<dbReference type="GO" id="GO:0071555">
    <property type="term" value="P:cell wall organization"/>
    <property type="evidence" value="ECO:0007669"/>
    <property type="project" value="UniProtKB-KW"/>
</dbReference>
<dbReference type="PROSITE" id="PS50975">
    <property type="entry name" value="ATP_GRASP"/>
    <property type="match status" value="1"/>
</dbReference>
<dbReference type="GO" id="GO:0005524">
    <property type="term" value="F:ATP binding"/>
    <property type="evidence" value="ECO:0007669"/>
    <property type="project" value="UniProtKB-UniRule"/>
</dbReference>
<evidence type="ECO:0000256" key="24">
    <source>
        <dbReference type="PIRSR" id="PIRSR039102-2"/>
    </source>
</evidence>
<evidence type="ECO:0000259" key="27">
    <source>
        <dbReference type="PROSITE" id="PS50975"/>
    </source>
</evidence>
<comment type="cofactor">
    <cofactor evidence="1">
        <name>Mn(2+)</name>
        <dbReference type="ChEBI" id="CHEBI:29035"/>
    </cofactor>
</comment>
<evidence type="ECO:0000256" key="9">
    <source>
        <dbReference type="ARBA" id="ARBA00022723"/>
    </source>
</evidence>
<evidence type="ECO:0000256" key="7">
    <source>
        <dbReference type="ARBA" id="ARBA00022490"/>
    </source>
</evidence>
<evidence type="ECO:0000256" key="2">
    <source>
        <dbReference type="ARBA" id="ARBA00003921"/>
    </source>
</evidence>
<dbReference type="Pfam" id="PF07478">
    <property type="entry name" value="Dala_Dala_lig_C"/>
    <property type="match status" value="1"/>
</dbReference>
<evidence type="ECO:0000256" key="11">
    <source>
        <dbReference type="ARBA" id="ARBA00022840"/>
    </source>
</evidence>
<comment type="subcellular location">
    <subcellularLocation>
        <location evidence="3 22">Cytoplasm</location>
    </subcellularLocation>
</comment>
<evidence type="ECO:0000256" key="20">
    <source>
        <dbReference type="ARBA" id="ARBA00076288"/>
    </source>
</evidence>
<dbReference type="InterPro" id="IPR000291">
    <property type="entry name" value="D-Ala_lig_Van_CS"/>
</dbReference>
<evidence type="ECO:0000256" key="6">
    <source>
        <dbReference type="ARBA" id="ARBA00012216"/>
    </source>
</evidence>
<feature type="binding site" evidence="24">
    <location>
        <begin position="182"/>
        <end position="184"/>
    </location>
    <ligand>
        <name>ATP</name>
        <dbReference type="ChEBI" id="CHEBI:30616"/>
    </ligand>
</feature>
<keyword evidence="13 22" id="KW-0133">Cell shape</keyword>
<dbReference type="GO" id="GO:0009252">
    <property type="term" value="P:peptidoglycan biosynthetic process"/>
    <property type="evidence" value="ECO:0007669"/>
    <property type="project" value="UniProtKB-UniRule"/>
</dbReference>
<dbReference type="PROSITE" id="PS00843">
    <property type="entry name" value="DALA_DALA_LIGASE_1"/>
    <property type="match status" value="1"/>
</dbReference>
<evidence type="ECO:0000256" key="13">
    <source>
        <dbReference type="ARBA" id="ARBA00022960"/>
    </source>
</evidence>
<keyword evidence="8 22" id="KW-0436">Ligase</keyword>
<dbReference type="EC" id="6.3.2.4" evidence="6 22"/>
<evidence type="ECO:0000256" key="14">
    <source>
        <dbReference type="ARBA" id="ARBA00022984"/>
    </source>
</evidence>
<evidence type="ECO:0000256" key="22">
    <source>
        <dbReference type="HAMAP-Rule" id="MF_00047"/>
    </source>
</evidence>
<comment type="cofactor">
    <cofactor evidence="25">
        <name>Mg(2+)</name>
        <dbReference type="ChEBI" id="CHEBI:18420"/>
    </cofactor>
    <cofactor evidence="25">
        <name>Mn(2+)</name>
        <dbReference type="ChEBI" id="CHEBI:29035"/>
    </cofactor>
    <text evidence="25">Binds 2 magnesium or manganese ions per subunit.</text>
</comment>
<evidence type="ECO:0000256" key="15">
    <source>
        <dbReference type="ARBA" id="ARBA00023211"/>
    </source>
</evidence>
<feature type="binding site" evidence="25">
    <location>
        <position position="317"/>
    </location>
    <ligand>
        <name>Mg(2+)</name>
        <dbReference type="ChEBI" id="CHEBI:18420"/>
        <label>2</label>
    </ligand>
</feature>
<feature type="binding site" evidence="24">
    <location>
        <begin position="220"/>
        <end position="227"/>
    </location>
    <ligand>
        <name>ATP</name>
        <dbReference type="ChEBI" id="CHEBI:30616"/>
    </ligand>
</feature>
<evidence type="ECO:0000256" key="25">
    <source>
        <dbReference type="PIRSR" id="PIRSR039102-3"/>
    </source>
</evidence>
<dbReference type="NCBIfam" id="NF002526">
    <property type="entry name" value="PRK01966.1-2"/>
    <property type="match status" value="1"/>
</dbReference>
<dbReference type="Gene3D" id="3.30.1490.20">
    <property type="entry name" value="ATP-grasp fold, A domain"/>
    <property type="match status" value="1"/>
</dbReference>
<feature type="active site" evidence="23">
    <location>
        <position position="18"/>
    </location>
</feature>
<feature type="active site" evidence="23">
    <location>
        <position position="326"/>
    </location>
</feature>
<dbReference type="OrthoDB" id="9813261at2"/>
<dbReference type="Pfam" id="PF01820">
    <property type="entry name" value="Dala_Dala_lig_N"/>
    <property type="match status" value="1"/>
</dbReference>
<feature type="domain" description="ATP-grasp" evidence="27">
    <location>
        <begin position="141"/>
        <end position="348"/>
    </location>
</feature>
<keyword evidence="11 26" id="KW-0067">ATP-binding</keyword>
<dbReference type="Gene3D" id="3.30.470.20">
    <property type="entry name" value="ATP-grasp fold, B domain"/>
    <property type="match status" value="1"/>
</dbReference>
<dbReference type="InterPro" id="IPR011095">
    <property type="entry name" value="Dala_Dala_lig_C"/>
</dbReference>
<evidence type="ECO:0000256" key="3">
    <source>
        <dbReference type="ARBA" id="ARBA00004496"/>
    </source>
</evidence>
<dbReference type="GO" id="GO:0005829">
    <property type="term" value="C:cytosol"/>
    <property type="evidence" value="ECO:0007669"/>
    <property type="project" value="TreeGrafter"/>
</dbReference>
<dbReference type="GO" id="GO:0008360">
    <property type="term" value="P:regulation of cell shape"/>
    <property type="evidence" value="ECO:0007669"/>
    <property type="project" value="UniProtKB-KW"/>
</dbReference>
<sequence length="366" mass="40636">MTNKKKTVAVLYGGKSTEYEISLLTAFSVINAMNLEHYRVQPVHIQQDGRWIAGPEITKKLEYKDQLLLNENASLESQAEHWLAPSSPVLGNNRPDIVFPLLHGPNGEDGTVQGLFELLNIAYVGSGVAGSAAGMDKVLMKDIFTAHHIPGPGYLSVSRFEWETDAPEVILNVKNTIGYPCFIKPANCGSSVGISQCLSETELSASVTDAFRFDTKVIIEEKIIGREVEVGVIGNHHLSVSVPGEIITQGAAFYDYQSKYVEGKSSLVIPADLPEKVKAELEDVAKRAFRALSLSGLARVDVFVREKDQRVVVNEVNTMPGFTQFSMFPLLWKHTGLPYQQLIERLIDLGIERYNDKQKIQYRIDK</sequence>
<feature type="binding site" evidence="25">
    <location>
        <position position="315"/>
    </location>
    <ligand>
        <name>Mg(2+)</name>
        <dbReference type="ChEBI" id="CHEBI:18420"/>
        <label>1</label>
    </ligand>
</feature>
<evidence type="ECO:0000313" key="28">
    <source>
        <dbReference type="EMBL" id="TGA97152.1"/>
    </source>
</evidence>